<comment type="similarity">
    <text evidence="1">Belongs to the SufE family.</text>
</comment>
<dbReference type="AlphaFoldDB" id="A0A9D9H3R6"/>
<evidence type="ECO:0000259" key="2">
    <source>
        <dbReference type="Pfam" id="PF02657"/>
    </source>
</evidence>
<dbReference type="PANTHER" id="PTHR43597:SF5">
    <property type="entry name" value="SUFE-LIKE PROTEIN 2, CHLOROPLASTIC"/>
    <property type="match status" value="1"/>
</dbReference>
<dbReference type="InterPro" id="IPR003808">
    <property type="entry name" value="Fe-S_metab-assoc_dom"/>
</dbReference>
<evidence type="ECO:0000313" key="3">
    <source>
        <dbReference type="EMBL" id="MBO8433658.1"/>
    </source>
</evidence>
<dbReference type="Gene3D" id="3.90.1010.10">
    <property type="match status" value="1"/>
</dbReference>
<dbReference type="PANTHER" id="PTHR43597">
    <property type="entry name" value="SULFUR ACCEPTOR PROTEIN CSDE"/>
    <property type="match status" value="1"/>
</dbReference>
<dbReference type="Proteomes" id="UP000823612">
    <property type="component" value="Unassembled WGS sequence"/>
</dbReference>
<protein>
    <submittedName>
        <fullName evidence="3">SufE family protein</fullName>
    </submittedName>
</protein>
<accession>A0A9D9H3R6</accession>
<dbReference type="SUPFAM" id="SSF82649">
    <property type="entry name" value="SufE/NifU"/>
    <property type="match status" value="1"/>
</dbReference>
<dbReference type="EMBL" id="JADIMZ010000162">
    <property type="protein sequence ID" value="MBO8433658.1"/>
    <property type="molecule type" value="Genomic_DNA"/>
</dbReference>
<gene>
    <name evidence="3" type="ORF">IAB08_10270</name>
</gene>
<sequence>MNILEKENQLIEEFSGLSEWMDRYALLIEKGKNCPVLPDTEKNDSFLIKGCQSRVWIKAELKEDGKVYFQADSDAVITKGIASMLLYVFSGEEPKAIVDAPVDFLDKIGLKEHLSPTRSNGLTAMLKQIKLYALALSMKK</sequence>
<comment type="caution">
    <text evidence="3">The sequence shown here is derived from an EMBL/GenBank/DDBJ whole genome shotgun (WGS) entry which is preliminary data.</text>
</comment>
<proteinExistence type="inferred from homology"/>
<dbReference type="Pfam" id="PF02657">
    <property type="entry name" value="SufE"/>
    <property type="match status" value="1"/>
</dbReference>
<reference evidence="3" key="1">
    <citation type="submission" date="2020-10" db="EMBL/GenBank/DDBJ databases">
        <authorList>
            <person name="Gilroy R."/>
        </authorList>
    </citation>
    <scope>NUCLEOTIDE SEQUENCE</scope>
    <source>
        <strain evidence="3">2889</strain>
    </source>
</reference>
<evidence type="ECO:0000313" key="4">
    <source>
        <dbReference type="Proteomes" id="UP000823612"/>
    </source>
</evidence>
<reference evidence="3" key="2">
    <citation type="journal article" date="2021" name="PeerJ">
        <title>Extensive microbial diversity within the chicken gut microbiome revealed by metagenomics and culture.</title>
        <authorList>
            <person name="Gilroy R."/>
            <person name="Ravi A."/>
            <person name="Getino M."/>
            <person name="Pursley I."/>
            <person name="Horton D.L."/>
            <person name="Alikhan N.F."/>
            <person name="Baker D."/>
            <person name="Gharbi K."/>
            <person name="Hall N."/>
            <person name="Watson M."/>
            <person name="Adriaenssens E.M."/>
            <person name="Foster-Nyarko E."/>
            <person name="Jarju S."/>
            <person name="Secka A."/>
            <person name="Antonio M."/>
            <person name="Oren A."/>
            <person name="Chaudhuri R.R."/>
            <person name="La Ragione R."/>
            <person name="Hildebrand F."/>
            <person name="Pallen M.J."/>
        </authorList>
    </citation>
    <scope>NUCLEOTIDE SEQUENCE</scope>
    <source>
        <strain evidence="3">2889</strain>
    </source>
</reference>
<organism evidence="3 4">
    <name type="scientific">Candidatus Pullibacteroides excrementavium</name>
    <dbReference type="NCBI Taxonomy" id="2840905"/>
    <lineage>
        <taxon>Bacteria</taxon>
        <taxon>Pseudomonadati</taxon>
        <taxon>Bacteroidota</taxon>
        <taxon>Bacteroidia</taxon>
        <taxon>Bacteroidales</taxon>
        <taxon>Candidatus Pullibacteroides</taxon>
    </lineage>
</organism>
<name>A0A9D9H3R6_9BACT</name>
<feature type="domain" description="Fe-S metabolism associated" evidence="2">
    <location>
        <begin position="11"/>
        <end position="130"/>
    </location>
</feature>
<evidence type="ECO:0000256" key="1">
    <source>
        <dbReference type="ARBA" id="ARBA00010282"/>
    </source>
</evidence>